<proteinExistence type="predicted"/>
<dbReference type="Proteomes" id="UP001432062">
    <property type="component" value="Chromosome"/>
</dbReference>
<keyword evidence="2" id="KW-1185">Reference proteome</keyword>
<protein>
    <submittedName>
        <fullName evidence="1">Uncharacterized protein</fullName>
    </submittedName>
</protein>
<accession>A0ABZ1YS65</accession>
<gene>
    <name evidence="1" type="ORF">OG563_44800</name>
</gene>
<sequence length="214" mass="23634">MFFSPFDFQVLLDIGLDERGSRALGADRRTGFRGGHAFEPADLALTDLDPRADHPRTVFRGNLIRGHLERGGIVIARDVVATVRNIVSFTQLDPHPLRSAELLTHLCFGREGKMYVTHRIRRRPSFDQIVSARLIPGTVTDLLGAPLSVDVTELVFDQAQPIILGQRDFAGQRLRVGEIAVAAFHATDNAGGQQGFLVDIAVERQLYLEVADLV</sequence>
<name>A0ABZ1YS65_9NOCA</name>
<dbReference type="RefSeq" id="WP_329409683.1">
    <property type="nucleotide sequence ID" value="NZ_CP109441.1"/>
</dbReference>
<dbReference type="EMBL" id="CP109441">
    <property type="protein sequence ID" value="WUV46112.1"/>
    <property type="molecule type" value="Genomic_DNA"/>
</dbReference>
<evidence type="ECO:0000313" key="2">
    <source>
        <dbReference type="Proteomes" id="UP001432062"/>
    </source>
</evidence>
<reference evidence="1" key="1">
    <citation type="submission" date="2022-10" db="EMBL/GenBank/DDBJ databases">
        <title>The complete genomes of actinobacterial strains from the NBC collection.</title>
        <authorList>
            <person name="Joergensen T.S."/>
            <person name="Alvarez Arevalo M."/>
            <person name="Sterndorff E.B."/>
            <person name="Faurdal D."/>
            <person name="Vuksanovic O."/>
            <person name="Mourched A.-S."/>
            <person name="Charusanti P."/>
            <person name="Shaw S."/>
            <person name="Blin K."/>
            <person name="Weber T."/>
        </authorList>
    </citation>
    <scope>NUCLEOTIDE SEQUENCE</scope>
    <source>
        <strain evidence="1">NBC_01482</strain>
    </source>
</reference>
<organism evidence="1 2">
    <name type="scientific">Nocardia vinacea</name>
    <dbReference type="NCBI Taxonomy" id="96468"/>
    <lineage>
        <taxon>Bacteria</taxon>
        <taxon>Bacillati</taxon>
        <taxon>Actinomycetota</taxon>
        <taxon>Actinomycetes</taxon>
        <taxon>Mycobacteriales</taxon>
        <taxon>Nocardiaceae</taxon>
        <taxon>Nocardia</taxon>
    </lineage>
</organism>
<evidence type="ECO:0000313" key="1">
    <source>
        <dbReference type="EMBL" id="WUV46112.1"/>
    </source>
</evidence>